<comment type="caution">
    <text evidence="1">The sequence shown here is derived from an EMBL/GenBank/DDBJ whole genome shotgun (WGS) entry which is preliminary data.</text>
</comment>
<protein>
    <recommendedName>
        <fullName evidence="3">Glycosyltransferase family 1 protein</fullName>
    </recommendedName>
</protein>
<evidence type="ECO:0008006" key="3">
    <source>
        <dbReference type="Google" id="ProtNLM"/>
    </source>
</evidence>
<keyword evidence="2" id="KW-1185">Reference proteome</keyword>
<accession>A0A4Q2KHX3</accession>
<dbReference type="Proteomes" id="UP000293623">
    <property type="component" value="Unassembled WGS sequence"/>
</dbReference>
<organism evidence="1 2">
    <name type="scientific">Pelagerythrobacter rhizovicinus</name>
    <dbReference type="NCBI Taxonomy" id="2268576"/>
    <lineage>
        <taxon>Bacteria</taxon>
        <taxon>Pseudomonadati</taxon>
        <taxon>Pseudomonadota</taxon>
        <taxon>Alphaproteobacteria</taxon>
        <taxon>Sphingomonadales</taxon>
        <taxon>Erythrobacteraceae</taxon>
        <taxon>Pelagerythrobacter</taxon>
    </lineage>
</organism>
<evidence type="ECO:0000313" key="2">
    <source>
        <dbReference type="Proteomes" id="UP000293623"/>
    </source>
</evidence>
<reference evidence="1 2" key="1">
    <citation type="submission" date="2019-01" db="EMBL/GenBank/DDBJ databases">
        <title>Altererythrobacter rhizovicinus sp. nov., isolated from the rhizosphere soil of Haloxylon ammodendron.</title>
        <authorList>
            <person name="Li H.-P."/>
            <person name="Gou J.-Y."/>
            <person name="Yao D."/>
            <person name="Han Q.-Q."/>
            <person name="Shao K.-Z."/>
            <person name="Zhao Q."/>
            <person name="Zhang J.-L."/>
        </authorList>
    </citation>
    <scope>NUCLEOTIDE SEQUENCE [LARGE SCALE GENOMIC DNA]</scope>
    <source>
        <strain evidence="1 2">AY-3R</strain>
    </source>
</reference>
<evidence type="ECO:0000313" key="1">
    <source>
        <dbReference type="EMBL" id="RXZ64758.1"/>
    </source>
</evidence>
<sequence length="428" mass="48163">MLDAFNAMIERSSAFFANERYQGIAGGISARRPIFKVLFPIVRWASRSRLGNLVLLVIALLLYRAIRVPSGEALFQIGLSQNNERAFRRINEASARQQWSASINGSPVQLSTRLRSLLHLSLLWRLAGKLQQREGNGPFAHVQLVLTLTAWTIFRTSDFRGVQCVCIASDHSPAAFALVSIAQDRGLKTCYVQHAPVADYFPPLIYDLSILFDRASRAKYEASAANHRTTNKGRVIILPPFDEEASLPDLPHRPAYRIGLCLSYLWDTAGVGKLVLELLDHPSVESIRLRRHPRCKASLATLLRDKRVTESRSTRLAEFAQECDIALVPNSGVAIELLHLGRPVMYTPGTDFIANDYYGFVREGIIPLFRGEWLTAPKQLRRFFGDEWKERYAAFDETIAEPLEVSRTRAGKAFRDLVETPRPGFARG</sequence>
<dbReference type="RefSeq" id="WP_165271772.1">
    <property type="nucleotide sequence ID" value="NZ_SDPV01000002.1"/>
</dbReference>
<dbReference type="EMBL" id="SDPV01000002">
    <property type="protein sequence ID" value="RXZ64758.1"/>
    <property type="molecule type" value="Genomic_DNA"/>
</dbReference>
<proteinExistence type="predicted"/>
<gene>
    <name evidence="1" type="ORF">ETX26_12900</name>
</gene>
<name>A0A4Q2KHX3_9SPHN</name>
<dbReference type="AlphaFoldDB" id="A0A4Q2KHX3"/>